<dbReference type="AlphaFoldDB" id="A0A9D1XD47"/>
<organism evidence="2 3">
    <name type="scientific">Candidatus Fusicatenibacter merdavium</name>
    <dbReference type="NCBI Taxonomy" id="2838600"/>
    <lineage>
        <taxon>Bacteria</taxon>
        <taxon>Bacillati</taxon>
        <taxon>Bacillota</taxon>
        <taxon>Clostridia</taxon>
        <taxon>Lachnospirales</taxon>
        <taxon>Lachnospiraceae</taxon>
        <taxon>Fusicatenibacter</taxon>
    </lineage>
</organism>
<protein>
    <submittedName>
        <fullName evidence="2">MBL fold metallo-hydrolase</fullName>
    </submittedName>
</protein>
<dbReference type="SMART" id="SM00849">
    <property type="entry name" value="Lactamase_B"/>
    <property type="match status" value="1"/>
</dbReference>
<dbReference type="Pfam" id="PF00753">
    <property type="entry name" value="Lactamase_B"/>
    <property type="match status" value="1"/>
</dbReference>
<evidence type="ECO:0000313" key="3">
    <source>
        <dbReference type="Proteomes" id="UP000886890"/>
    </source>
</evidence>
<dbReference type="EMBL" id="DXEK01000107">
    <property type="protein sequence ID" value="HIX77222.1"/>
    <property type="molecule type" value="Genomic_DNA"/>
</dbReference>
<feature type="domain" description="Metallo-beta-lactamase" evidence="1">
    <location>
        <begin position="21"/>
        <end position="223"/>
    </location>
</feature>
<reference evidence="2" key="1">
    <citation type="journal article" date="2021" name="PeerJ">
        <title>Extensive microbial diversity within the chicken gut microbiome revealed by metagenomics and culture.</title>
        <authorList>
            <person name="Gilroy R."/>
            <person name="Ravi A."/>
            <person name="Getino M."/>
            <person name="Pursley I."/>
            <person name="Horton D.L."/>
            <person name="Alikhan N.F."/>
            <person name="Baker D."/>
            <person name="Gharbi K."/>
            <person name="Hall N."/>
            <person name="Watson M."/>
            <person name="Adriaenssens E.M."/>
            <person name="Foster-Nyarko E."/>
            <person name="Jarju S."/>
            <person name="Secka A."/>
            <person name="Antonio M."/>
            <person name="Oren A."/>
            <person name="Chaudhuri R.R."/>
            <person name="La Ragione R."/>
            <person name="Hildebrand F."/>
            <person name="Pallen M.J."/>
        </authorList>
    </citation>
    <scope>NUCLEOTIDE SEQUENCE</scope>
    <source>
        <strain evidence="2">CHK183-1962</strain>
    </source>
</reference>
<gene>
    <name evidence="2" type="ORF">H9734_06480</name>
</gene>
<dbReference type="PANTHER" id="PTHR42951:SF22">
    <property type="entry name" value="METALLO BETA-LACTAMASE SUPERFAMILY LIPOPROTEIN"/>
    <property type="match status" value="1"/>
</dbReference>
<dbReference type="InterPro" id="IPR036866">
    <property type="entry name" value="RibonucZ/Hydroxyglut_hydro"/>
</dbReference>
<comment type="caution">
    <text evidence="2">The sequence shown here is derived from an EMBL/GenBank/DDBJ whole genome shotgun (WGS) entry which is preliminary data.</text>
</comment>
<accession>A0A9D1XD47</accession>
<evidence type="ECO:0000259" key="1">
    <source>
        <dbReference type="SMART" id="SM00849"/>
    </source>
</evidence>
<dbReference type="InterPro" id="IPR050855">
    <property type="entry name" value="NDM-1-like"/>
</dbReference>
<dbReference type="PANTHER" id="PTHR42951">
    <property type="entry name" value="METALLO-BETA-LACTAMASE DOMAIN-CONTAINING"/>
    <property type="match status" value="1"/>
</dbReference>
<evidence type="ECO:0000313" key="2">
    <source>
        <dbReference type="EMBL" id="HIX77222.1"/>
    </source>
</evidence>
<name>A0A9D1XD47_9FIRM</name>
<dbReference type="Gene3D" id="3.60.15.10">
    <property type="entry name" value="Ribonuclease Z/Hydroxyacylglutathione hydrolase-like"/>
    <property type="match status" value="1"/>
</dbReference>
<proteinExistence type="predicted"/>
<reference evidence="2" key="2">
    <citation type="submission" date="2021-04" db="EMBL/GenBank/DDBJ databases">
        <authorList>
            <person name="Gilroy R."/>
        </authorList>
    </citation>
    <scope>NUCLEOTIDE SEQUENCE</scope>
    <source>
        <strain evidence="2">CHK183-1962</strain>
    </source>
</reference>
<dbReference type="SUPFAM" id="SSF56281">
    <property type="entry name" value="Metallo-hydrolase/oxidoreductase"/>
    <property type="match status" value="1"/>
</dbReference>
<dbReference type="Proteomes" id="UP000886890">
    <property type="component" value="Unassembled WGS sequence"/>
</dbReference>
<dbReference type="InterPro" id="IPR001279">
    <property type="entry name" value="Metallo-B-lactamas"/>
</dbReference>
<sequence length="291" mass="32415">MDFFKVEKVTDRVFRISGLISEFMYLVKGSEKALLIDTGCGAGNIGEFVRSLTDLPLTVVLTHGHYDHAGGAGRFDEVWINPVELIPTPVHYQREATFEKLKASHPSLQPEDMSPDAMFVPAESPDGSGKKEDGARYTVYHALAPGMTFSLGGISVEAIPCPGHTPGIYCMLIVEERLLLTGDACHSISYLFFDNALSIEEYRENLLALKRQEQRWDSLLLSHPVSAAPKTMLDEEIRLCGEILAGTTDEIPYPYQDKPVFIAKAVDDQMLRKDGVYGNIIFRKDKLRKGF</sequence>